<evidence type="ECO:0000313" key="7">
    <source>
        <dbReference type="EMBL" id="PYE03739.1"/>
    </source>
</evidence>
<dbReference type="Gene3D" id="3.50.50.100">
    <property type="match status" value="1"/>
</dbReference>
<dbReference type="SUPFAM" id="SSF51905">
    <property type="entry name" value="FAD/NAD(P)-binding domain"/>
    <property type="match status" value="2"/>
</dbReference>
<reference evidence="7 8" key="1">
    <citation type="journal article" date="2018" name="Appl. Environ. Microbiol.">
        <title>Genome rearrangement shapes Prochlorococcus ecological adaptation.</title>
        <authorList>
            <person name="Yan W."/>
            <person name="Wei S."/>
            <person name="Wang Q."/>
            <person name="Xiao X."/>
            <person name="Zeng Q."/>
            <person name="Jiao N."/>
            <person name="Zhang R."/>
        </authorList>
    </citation>
    <scope>NUCLEOTIDE SEQUENCE [LARGE SCALE GENOMIC DNA]</scope>
    <source>
        <strain evidence="7 8">XMU1408</strain>
    </source>
</reference>
<evidence type="ECO:0000256" key="2">
    <source>
        <dbReference type="ARBA" id="ARBA00005272"/>
    </source>
</evidence>
<keyword evidence="4" id="KW-0274">FAD</keyword>
<dbReference type="Proteomes" id="UP000247807">
    <property type="component" value="Unassembled WGS sequence"/>
</dbReference>
<proteinExistence type="inferred from homology"/>
<dbReference type="GO" id="GO:0003955">
    <property type="term" value="F:NAD(P)H dehydrogenase (quinone) activity"/>
    <property type="evidence" value="ECO:0007669"/>
    <property type="project" value="TreeGrafter"/>
</dbReference>
<evidence type="ECO:0000256" key="1">
    <source>
        <dbReference type="ARBA" id="ARBA00001974"/>
    </source>
</evidence>
<keyword evidence="3" id="KW-0285">Flavoprotein</keyword>
<protein>
    <submittedName>
        <fullName evidence="7">3-hydroxyacyl-CoA dehydrogenase</fullName>
    </submittedName>
</protein>
<dbReference type="InterPro" id="IPR036188">
    <property type="entry name" value="FAD/NAD-bd_sf"/>
</dbReference>
<name>A0A318R5V7_PROMR</name>
<sequence>MDLNNLKSDPIVVVGGGFGGLSTVQALLAHSVGTPIILIDQSPRFLFKPFLYELLSGELQLWEVAPFYSALSTELGFIFLQECVAEVDEFERKLITSSGIELRYSQLVISTGLTTDFSVVEDLEEYAYGFSNLNDFQRIKQLITSINNSSTCLDPLVIAGAGPTGVELACKVADLVNNRVEIYLVDKGSKILSKSKSFNREKAIDEMARRNVKIYLDHHIKSVNESYIEISTEKNKSLKVNYSGLIWTAGLKPFPSKLLDPWLNENKKIIVNKFLQMNEFQNIFFLGDITFNEHDPFPSSAQVAMQQGFLTAQNIISLRKRKKLKSFEFEDLGEMLSLGIGNASITGYGITLAGPLAFEIRRLAYLIRIPGFSLSLKSTGSWLFSKKIINRLFSHYH</sequence>
<dbReference type="PANTHER" id="PTHR42913">
    <property type="entry name" value="APOPTOSIS-INDUCING FACTOR 1"/>
    <property type="match status" value="1"/>
</dbReference>
<dbReference type="EMBL" id="QJUE01000001">
    <property type="protein sequence ID" value="PYE03739.1"/>
    <property type="molecule type" value="Genomic_DNA"/>
</dbReference>
<keyword evidence="5" id="KW-0560">Oxidoreductase</keyword>
<evidence type="ECO:0000313" key="8">
    <source>
        <dbReference type="Proteomes" id="UP000247807"/>
    </source>
</evidence>
<evidence type="ECO:0000256" key="3">
    <source>
        <dbReference type="ARBA" id="ARBA00022630"/>
    </source>
</evidence>
<organism evidence="7 8">
    <name type="scientific">Prochlorococcus marinus XMU1408</name>
    <dbReference type="NCBI Taxonomy" id="2213228"/>
    <lineage>
        <taxon>Bacteria</taxon>
        <taxon>Bacillati</taxon>
        <taxon>Cyanobacteriota</taxon>
        <taxon>Cyanophyceae</taxon>
        <taxon>Synechococcales</taxon>
        <taxon>Prochlorococcaceae</taxon>
        <taxon>Prochlorococcus</taxon>
    </lineage>
</organism>
<dbReference type="Pfam" id="PF07992">
    <property type="entry name" value="Pyr_redox_2"/>
    <property type="match status" value="1"/>
</dbReference>
<evidence type="ECO:0000256" key="5">
    <source>
        <dbReference type="ARBA" id="ARBA00023002"/>
    </source>
</evidence>
<comment type="similarity">
    <text evidence="2">Belongs to the NADH dehydrogenase family.</text>
</comment>
<dbReference type="GO" id="GO:0019646">
    <property type="term" value="P:aerobic electron transport chain"/>
    <property type="evidence" value="ECO:0007669"/>
    <property type="project" value="TreeGrafter"/>
</dbReference>
<comment type="caution">
    <text evidence="7">The sequence shown here is derived from an EMBL/GenBank/DDBJ whole genome shotgun (WGS) entry which is preliminary data.</text>
</comment>
<evidence type="ECO:0000259" key="6">
    <source>
        <dbReference type="Pfam" id="PF07992"/>
    </source>
</evidence>
<dbReference type="AlphaFoldDB" id="A0A318R5V7"/>
<dbReference type="PANTHER" id="PTHR42913:SF3">
    <property type="entry name" value="64 KDA MITOCHONDRIAL NADH DEHYDROGENASE (EUROFUNG)"/>
    <property type="match status" value="1"/>
</dbReference>
<gene>
    <name evidence="7" type="ORF">DNJ73_00715</name>
</gene>
<dbReference type="RefSeq" id="WP_158465813.1">
    <property type="nucleotide sequence ID" value="NZ_QJUE01000001.1"/>
</dbReference>
<accession>A0A318R5V7</accession>
<dbReference type="InterPro" id="IPR051169">
    <property type="entry name" value="NADH-Q_oxidoreductase"/>
</dbReference>
<evidence type="ECO:0000256" key="4">
    <source>
        <dbReference type="ARBA" id="ARBA00022827"/>
    </source>
</evidence>
<dbReference type="InterPro" id="IPR023753">
    <property type="entry name" value="FAD/NAD-binding_dom"/>
</dbReference>
<comment type="cofactor">
    <cofactor evidence="1">
        <name>FAD</name>
        <dbReference type="ChEBI" id="CHEBI:57692"/>
    </cofactor>
</comment>
<feature type="domain" description="FAD/NAD(P)-binding" evidence="6">
    <location>
        <begin position="11"/>
        <end position="308"/>
    </location>
</feature>
<dbReference type="OrthoDB" id="9781621at2"/>